<dbReference type="Proteomes" id="UP000504638">
    <property type="component" value="Unplaced"/>
</dbReference>
<dbReference type="AlphaFoldDB" id="A0A6G1FUU1"/>
<reference evidence="3" key="3">
    <citation type="submission" date="2025-04" db="UniProtKB">
        <authorList>
            <consortium name="RefSeq"/>
        </authorList>
    </citation>
    <scope>IDENTIFICATION</scope>
    <source>
        <strain evidence="3">CBS 781.70</strain>
    </source>
</reference>
<evidence type="ECO:0000313" key="3">
    <source>
        <dbReference type="RefSeq" id="XP_033531083.1"/>
    </source>
</evidence>
<proteinExistence type="predicted"/>
<organism evidence="1">
    <name type="scientific">Eremomyces bilateralis CBS 781.70</name>
    <dbReference type="NCBI Taxonomy" id="1392243"/>
    <lineage>
        <taxon>Eukaryota</taxon>
        <taxon>Fungi</taxon>
        <taxon>Dikarya</taxon>
        <taxon>Ascomycota</taxon>
        <taxon>Pezizomycotina</taxon>
        <taxon>Dothideomycetes</taxon>
        <taxon>Dothideomycetes incertae sedis</taxon>
        <taxon>Eremomycetales</taxon>
        <taxon>Eremomycetaceae</taxon>
        <taxon>Eremomyces</taxon>
    </lineage>
</organism>
<keyword evidence="2" id="KW-1185">Reference proteome</keyword>
<sequence length="71" mass="7587">MNPAAQAKPAAGILILPNPAQSADLDPNRVNLADHKVTATRREVGDGERVQGGDPTRMEAYYTAANPFKDI</sequence>
<dbReference type="EMBL" id="ML975172">
    <property type="protein sequence ID" value="KAF1809452.1"/>
    <property type="molecule type" value="Genomic_DNA"/>
</dbReference>
<dbReference type="GeneID" id="54420691"/>
<evidence type="ECO:0000313" key="1">
    <source>
        <dbReference type="EMBL" id="KAF1809452.1"/>
    </source>
</evidence>
<accession>A0A6G1FUU1</accession>
<evidence type="ECO:0000313" key="2">
    <source>
        <dbReference type="Proteomes" id="UP000504638"/>
    </source>
</evidence>
<protein>
    <submittedName>
        <fullName evidence="1 3">Uncharacterized protein</fullName>
    </submittedName>
</protein>
<dbReference type="RefSeq" id="XP_033531083.1">
    <property type="nucleotide sequence ID" value="XM_033680121.1"/>
</dbReference>
<gene>
    <name evidence="1 3" type="ORF">P152DRAFT_461399</name>
</gene>
<reference evidence="1 3" key="1">
    <citation type="submission" date="2020-01" db="EMBL/GenBank/DDBJ databases">
        <authorList>
            <consortium name="DOE Joint Genome Institute"/>
            <person name="Haridas S."/>
            <person name="Albert R."/>
            <person name="Binder M."/>
            <person name="Bloem J."/>
            <person name="Labutti K."/>
            <person name="Salamov A."/>
            <person name="Andreopoulos B."/>
            <person name="Baker S.E."/>
            <person name="Barry K."/>
            <person name="Bills G."/>
            <person name="Bluhm B.H."/>
            <person name="Cannon C."/>
            <person name="Castanera R."/>
            <person name="Culley D.E."/>
            <person name="Daum C."/>
            <person name="Ezra D."/>
            <person name="Gonzalez J.B."/>
            <person name="Henrissat B."/>
            <person name="Kuo A."/>
            <person name="Liang C."/>
            <person name="Lipzen A."/>
            <person name="Lutzoni F."/>
            <person name="Magnuson J."/>
            <person name="Mondo S."/>
            <person name="Nolan M."/>
            <person name="Ohm R."/>
            <person name="Pangilinan J."/>
            <person name="Park H.-J."/>
            <person name="Ramirez L."/>
            <person name="Alfaro M."/>
            <person name="Sun H."/>
            <person name="Tritt A."/>
            <person name="Yoshinaga Y."/>
            <person name="Zwiers L.-H."/>
            <person name="Turgeon B.G."/>
            <person name="Goodwin S.B."/>
            <person name="Spatafora J.W."/>
            <person name="Crous P.W."/>
            <person name="Grigoriev I.V."/>
        </authorList>
    </citation>
    <scope>NUCLEOTIDE SEQUENCE</scope>
    <source>
        <strain evidence="1 3">CBS 781.70</strain>
    </source>
</reference>
<reference evidence="3" key="2">
    <citation type="submission" date="2020-04" db="EMBL/GenBank/DDBJ databases">
        <authorList>
            <consortium name="NCBI Genome Project"/>
        </authorList>
    </citation>
    <scope>NUCLEOTIDE SEQUENCE</scope>
    <source>
        <strain evidence="3">CBS 781.70</strain>
    </source>
</reference>
<name>A0A6G1FUU1_9PEZI</name>